<dbReference type="InterPro" id="IPR036388">
    <property type="entry name" value="WH-like_DNA-bd_sf"/>
</dbReference>
<sequence>MIMNELIGQNAGKIWNALNDLGKMNVKQLKKITKIRTDKELFSAIGWLAKEGKLAFDESGEEMMMFLIY</sequence>
<protein>
    <submittedName>
        <fullName evidence="1">Protein of uncharacterized function (DUF2582)</fullName>
    </submittedName>
</protein>
<accession>A0A379DI95</accession>
<reference evidence="1 2" key="1">
    <citation type="submission" date="2018-06" db="EMBL/GenBank/DDBJ databases">
        <authorList>
            <consortium name="Pathogen Informatics"/>
            <person name="Doyle S."/>
        </authorList>
    </citation>
    <scope>NUCLEOTIDE SEQUENCE [LARGE SCALE GENOMIC DNA]</scope>
    <source>
        <strain evidence="1 2">NCTC13100</strain>
    </source>
</reference>
<dbReference type="Proteomes" id="UP000254263">
    <property type="component" value="Unassembled WGS sequence"/>
</dbReference>
<evidence type="ECO:0000313" key="1">
    <source>
        <dbReference type="EMBL" id="SUB78051.1"/>
    </source>
</evidence>
<evidence type="ECO:0000313" key="2">
    <source>
        <dbReference type="Proteomes" id="UP000254263"/>
    </source>
</evidence>
<dbReference type="Pfam" id="PF10771">
    <property type="entry name" value="DUF2582"/>
    <property type="match status" value="1"/>
</dbReference>
<gene>
    <name evidence="1" type="ORF">NCTC13100_01204</name>
</gene>
<name>A0A379DI95_9PORP</name>
<dbReference type="InterPro" id="IPR019707">
    <property type="entry name" value="DUF2582"/>
</dbReference>
<dbReference type="EMBL" id="UGTI01000001">
    <property type="protein sequence ID" value="SUB78051.1"/>
    <property type="molecule type" value="Genomic_DNA"/>
</dbReference>
<organism evidence="1 2">
    <name type="scientific">Porphyromonas macacae</name>
    <dbReference type="NCBI Taxonomy" id="28115"/>
    <lineage>
        <taxon>Bacteria</taxon>
        <taxon>Pseudomonadati</taxon>
        <taxon>Bacteroidota</taxon>
        <taxon>Bacteroidia</taxon>
        <taxon>Bacteroidales</taxon>
        <taxon>Porphyromonadaceae</taxon>
        <taxon>Porphyromonas</taxon>
    </lineage>
</organism>
<proteinExistence type="predicted"/>
<dbReference type="AlphaFoldDB" id="A0A379DI95"/>
<dbReference type="Gene3D" id="1.10.10.10">
    <property type="entry name" value="Winged helix-like DNA-binding domain superfamily/Winged helix DNA-binding domain"/>
    <property type="match status" value="1"/>
</dbReference>